<sequence>MRDRDETGRPRSARPRDEYGRPLPHGAQGVPRVPDDYAPSAQEALADAARLLAAGRPFHAHEVLEARWKTGPAGERELWQGLAQICVGLTHLQRGNLSGAAALLTRGSARAGAYGRSLPPGAVPYGLDLDGVAGAAEAIVAGLAAGPAEPGAAIEEIRRGLVRVSPGP</sequence>
<evidence type="ECO:0000313" key="2">
    <source>
        <dbReference type="EMBL" id="MEV0971896.1"/>
    </source>
</evidence>
<feature type="compositionally biased region" description="Basic and acidic residues" evidence="1">
    <location>
        <begin position="1"/>
        <end position="20"/>
    </location>
</feature>
<dbReference type="Pfam" id="PF03745">
    <property type="entry name" value="DUF309"/>
    <property type="match status" value="1"/>
</dbReference>
<evidence type="ECO:0000313" key="3">
    <source>
        <dbReference type="Proteomes" id="UP001551675"/>
    </source>
</evidence>
<comment type="caution">
    <text evidence="2">The sequence shown here is derived from an EMBL/GenBank/DDBJ whole genome shotgun (WGS) entry which is preliminary data.</text>
</comment>
<name>A0ABV3GKF2_MICGL</name>
<gene>
    <name evidence="2" type="ORF">AB0I59_25115</name>
</gene>
<keyword evidence="3" id="KW-1185">Reference proteome</keyword>
<dbReference type="Gene3D" id="1.10.3450.10">
    <property type="entry name" value="TTHA0068-like"/>
    <property type="match status" value="1"/>
</dbReference>
<dbReference type="Proteomes" id="UP001551675">
    <property type="component" value="Unassembled WGS sequence"/>
</dbReference>
<feature type="region of interest" description="Disordered" evidence="1">
    <location>
        <begin position="1"/>
        <end position="38"/>
    </location>
</feature>
<dbReference type="PANTHER" id="PTHR34796">
    <property type="entry name" value="EXPRESSED PROTEIN"/>
    <property type="match status" value="1"/>
</dbReference>
<protein>
    <submittedName>
        <fullName evidence="2">DUF309 domain-containing protein</fullName>
    </submittedName>
</protein>
<dbReference type="PANTHER" id="PTHR34796:SF1">
    <property type="entry name" value="EXPRESSED PROTEIN"/>
    <property type="match status" value="1"/>
</dbReference>
<dbReference type="InterPro" id="IPR023203">
    <property type="entry name" value="TTHA0068_sf"/>
</dbReference>
<organism evidence="2 3">
    <name type="scientific">Microtetraspora glauca</name>
    <dbReference type="NCBI Taxonomy" id="1996"/>
    <lineage>
        <taxon>Bacteria</taxon>
        <taxon>Bacillati</taxon>
        <taxon>Actinomycetota</taxon>
        <taxon>Actinomycetes</taxon>
        <taxon>Streptosporangiales</taxon>
        <taxon>Streptosporangiaceae</taxon>
        <taxon>Microtetraspora</taxon>
    </lineage>
</organism>
<accession>A0ABV3GKF2</accession>
<reference evidence="2 3" key="1">
    <citation type="submission" date="2024-06" db="EMBL/GenBank/DDBJ databases">
        <title>The Natural Products Discovery Center: Release of the First 8490 Sequenced Strains for Exploring Actinobacteria Biosynthetic Diversity.</title>
        <authorList>
            <person name="Kalkreuter E."/>
            <person name="Kautsar S.A."/>
            <person name="Yang D."/>
            <person name="Bader C.D."/>
            <person name="Teijaro C.N."/>
            <person name="Fluegel L."/>
            <person name="Davis C.M."/>
            <person name="Simpson J.R."/>
            <person name="Lauterbach L."/>
            <person name="Steele A.D."/>
            <person name="Gui C."/>
            <person name="Meng S."/>
            <person name="Li G."/>
            <person name="Viehrig K."/>
            <person name="Ye F."/>
            <person name="Su P."/>
            <person name="Kiefer A.F."/>
            <person name="Nichols A."/>
            <person name="Cepeda A.J."/>
            <person name="Yan W."/>
            <person name="Fan B."/>
            <person name="Jiang Y."/>
            <person name="Adhikari A."/>
            <person name="Zheng C.-J."/>
            <person name="Schuster L."/>
            <person name="Cowan T.M."/>
            <person name="Smanski M.J."/>
            <person name="Chevrette M.G."/>
            <person name="De Carvalho L.P.S."/>
            <person name="Shen B."/>
        </authorList>
    </citation>
    <scope>NUCLEOTIDE SEQUENCE [LARGE SCALE GENOMIC DNA]</scope>
    <source>
        <strain evidence="2 3">NPDC050100</strain>
    </source>
</reference>
<proteinExistence type="predicted"/>
<dbReference type="EMBL" id="JBFALK010000014">
    <property type="protein sequence ID" value="MEV0971896.1"/>
    <property type="molecule type" value="Genomic_DNA"/>
</dbReference>
<dbReference type="RefSeq" id="WP_061253922.1">
    <property type="nucleotide sequence ID" value="NZ_JBFALK010000014.1"/>
</dbReference>
<dbReference type="InterPro" id="IPR005500">
    <property type="entry name" value="DUF309"/>
</dbReference>
<evidence type="ECO:0000256" key="1">
    <source>
        <dbReference type="SAM" id="MobiDB-lite"/>
    </source>
</evidence>
<dbReference type="SUPFAM" id="SSF140663">
    <property type="entry name" value="TTHA0068-like"/>
    <property type="match status" value="1"/>
</dbReference>